<comment type="catalytic activity">
    <reaction evidence="5">
        <text>N,N-dimethyl-1,4-phenylenediamine + anthranilate + 2 NAD(+) = 2-(4-dimethylaminophenyl)diazenylbenzoate + 2 NADH + 2 H(+)</text>
        <dbReference type="Rhea" id="RHEA:55872"/>
        <dbReference type="ChEBI" id="CHEBI:15378"/>
        <dbReference type="ChEBI" id="CHEBI:15783"/>
        <dbReference type="ChEBI" id="CHEBI:16567"/>
        <dbReference type="ChEBI" id="CHEBI:57540"/>
        <dbReference type="ChEBI" id="CHEBI:57945"/>
        <dbReference type="ChEBI" id="CHEBI:71579"/>
        <dbReference type="EC" id="1.7.1.17"/>
    </reaction>
    <physiologicalReaction direction="right-to-left" evidence="5">
        <dbReference type="Rhea" id="RHEA:55874"/>
    </physiologicalReaction>
</comment>
<reference evidence="8 9" key="1">
    <citation type="submission" date="2016-08" db="EMBL/GenBank/DDBJ databases">
        <title>A new outlook on sporulation: Clostridium algidixylanolyticum.</title>
        <authorList>
            <person name="Poppleton D.I."/>
            <person name="Gribaldo S."/>
        </authorList>
    </citation>
    <scope>NUCLEOTIDE SEQUENCE [LARGE SCALE GENOMIC DNA]</scope>
    <source>
        <strain evidence="8 9">SPL73</strain>
    </source>
</reference>
<name>A0A419SVQ6_9FIRM</name>
<dbReference type="Pfam" id="PF02525">
    <property type="entry name" value="Flavodoxin_2"/>
    <property type="match status" value="1"/>
</dbReference>
<keyword evidence="4 6" id="KW-0520">NAD</keyword>
<evidence type="ECO:0000256" key="5">
    <source>
        <dbReference type="ARBA" id="ARBA00048542"/>
    </source>
</evidence>
<evidence type="ECO:0000313" key="9">
    <source>
        <dbReference type="Proteomes" id="UP000284277"/>
    </source>
</evidence>
<dbReference type="HAMAP" id="MF_01216">
    <property type="entry name" value="Azoreductase_type1"/>
    <property type="match status" value="1"/>
</dbReference>
<dbReference type="InterPro" id="IPR050104">
    <property type="entry name" value="FMN-dep_NADH:Q_OxRdtase_AzoR1"/>
</dbReference>
<feature type="binding site" evidence="6">
    <location>
        <begin position="135"/>
        <end position="138"/>
    </location>
    <ligand>
        <name>FMN</name>
        <dbReference type="ChEBI" id="CHEBI:58210"/>
    </ligand>
</feature>
<comment type="caution">
    <text evidence="6">Lacks conserved residue(s) required for the propagation of feature annotation.</text>
</comment>
<dbReference type="GO" id="GO:0016655">
    <property type="term" value="F:oxidoreductase activity, acting on NAD(P)H, quinone or similar compound as acceptor"/>
    <property type="evidence" value="ECO:0007669"/>
    <property type="project" value="InterPro"/>
</dbReference>
<evidence type="ECO:0000256" key="4">
    <source>
        <dbReference type="ARBA" id="ARBA00023027"/>
    </source>
</evidence>
<evidence type="ECO:0000256" key="1">
    <source>
        <dbReference type="ARBA" id="ARBA00022630"/>
    </source>
</evidence>
<keyword evidence="1 6" id="KW-0285">Flavoprotein</keyword>
<comment type="subunit">
    <text evidence="6">Homodimer.</text>
</comment>
<organism evidence="8 9">
    <name type="scientific">Lacrimispora algidixylanolytica</name>
    <dbReference type="NCBI Taxonomy" id="94868"/>
    <lineage>
        <taxon>Bacteria</taxon>
        <taxon>Bacillati</taxon>
        <taxon>Bacillota</taxon>
        <taxon>Clostridia</taxon>
        <taxon>Lachnospirales</taxon>
        <taxon>Lachnospiraceae</taxon>
        <taxon>Lacrimispora</taxon>
    </lineage>
</organism>
<keyword evidence="3 6" id="KW-0560">Oxidoreductase</keyword>
<proteinExistence type="inferred from homology"/>
<evidence type="ECO:0000256" key="2">
    <source>
        <dbReference type="ARBA" id="ARBA00022643"/>
    </source>
</evidence>
<sequence>MSKVLYIKANSKPDGVSRTFQISDSFVEQYKKHHPEDNVVVLDLYKLGIHFLEGEDLEYHNPAPGVGKDHPVLKYAYQFLEADKYVFAEPLWNLSIPAILKAYIDYICVSGITFHYTAEGPAGLCNGKKAINITTRGGNYSSAIAKEYELGDKYLRTILGFMGVLDFTTIAAEQLDVVGVDVEEIVAKEIEEAKKIAETF</sequence>
<comment type="caution">
    <text evidence="8">The sequence shown here is derived from an EMBL/GenBank/DDBJ whole genome shotgun (WGS) entry which is preliminary data.</text>
</comment>
<feature type="domain" description="Flavodoxin-like fold" evidence="7">
    <location>
        <begin position="2"/>
        <end position="195"/>
    </location>
</feature>
<dbReference type="InterPro" id="IPR003680">
    <property type="entry name" value="Flavodoxin_fold"/>
</dbReference>
<dbReference type="EC" id="1.6.5.-" evidence="6"/>
<protein>
    <recommendedName>
        <fullName evidence="6">FMN dependent NADH:quinone oxidoreductase</fullName>
        <ecNumber evidence="6">1.6.5.-</ecNumber>
    </recommendedName>
    <alternativeName>
        <fullName evidence="6">Azo-dye reductase</fullName>
    </alternativeName>
    <alternativeName>
        <fullName evidence="6">FMN-dependent NADH-azo compound oxidoreductase</fullName>
    </alternativeName>
    <alternativeName>
        <fullName evidence="6">FMN-dependent NADH-azoreductase</fullName>
        <ecNumber evidence="6">1.7.1.17</ecNumber>
    </alternativeName>
</protein>
<dbReference type="OrthoDB" id="9805013at2"/>
<dbReference type="GO" id="GO:0009055">
    <property type="term" value="F:electron transfer activity"/>
    <property type="evidence" value="ECO:0007669"/>
    <property type="project" value="UniProtKB-UniRule"/>
</dbReference>
<evidence type="ECO:0000259" key="7">
    <source>
        <dbReference type="Pfam" id="PF02525"/>
    </source>
</evidence>
<dbReference type="AlphaFoldDB" id="A0A419SVQ6"/>
<dbReference type="PANTHER" id="PTHR43741">
    <property type="entry name" value="FMN-DEPENDENT NADH-AZOREDUCTASE 1"/>
    <property type="match status" value="1"/>
</dbReference>
<keyword evidence="2 6" id="KW-0288">FMN</keyword>
<dbReference type="PANTHER" id="PTHR43741:SF7">
    <property type="entry name" value="FMN-DEPENDENT NADH:QUINONE OXIDOREDUCTASE"/>
    <property type="match status" value="1"/>
</dbReference>
<evidence type="ECO:0000313" key="8">
    <source>
        <dbReference type="EMBL" id="RKD29299.1"/>
    </source>
</evidence>
<dbReference type="SUPFAM" id="SSF52218">
    <property type="entry name" value="Flavoproteins"/>
    <property type="match status" value="1"/>
</dbReference>
<evidence type="ECO:0000256" key="3">
    <source>
        <dbReference type="ARBA" id="ARBA00023002"/>
    </source>
</evidence>
<comment type="catalytic activity">
    <reaction evidence="6">
        <text>2 a quinone + NADH + H(+) = 2 a 1,4-benzosemiquinone + NAD(+)</text>
        <dbReference type="Rhea" id="RHEA:65952"/>
        <dbReference type="ChEBI" id="CHEBI:15378"/>
        <dbReference type="ChEBI" id="CHEBI:57540"/>
        <dbReference type="ChEBI" id="CHEBI:57945"/>
        <dbReference type="ChEBI" id="CHEBI:132124"/>
        <dbReference type="ChEBI" id="CHEBI:134225"/>
    </reaction>
</comment>
<dbReference type="InterPro" id="IPR029039">
    <property type="entry name" value="Flavoprotein-like_sf"/>
</dbReference>
<dbReference type="InterPro" id="IPR023048">
    <property type="entry name" value="NADH:quinone_OxRdtase_FMN_depd"/>
</dbReference>
<dbReference type="Proteomes" id="UP000284277">
    <property type="component" value="Unassembled WGS sequence"/>
</dbReference>
<dbReference type="GO" id="GO:0016652">
    <property type="term" value="F:oxidoreductase activity, acting on NAD(P)H as acceptor"/>
    <property type="evidence" value="ECO:0007669"/>
    <property type="project" value="UniProtKB-UniRule"/>
</dbReference>
<gene>
    <name evidence="6" type="primary">azoR</name>
    <name evidence="8" type="ORF">BET01_08055</name>
</gene>
<evidence type="ECO:0000256" key="6">
    <source>
        <dbReference type="HAMAP-Rule" id="MF_01216"/>
    </source>
</evidence>
<comment type="similarity">
    <text evidence="6">Belongs to the azoreductase type 1 family.</text>
</comment>
<dbReference type="EMBL" id="MCIA01000032">
    <property type="protein sequence ID" value="RKD29299.1"/>
    <property type="molecule type" value="Genomic_DNA"/>
</dbReference>
<dbReference type="EC" id="1.7.1.17" evidence="6"/>
<comment type="cofactor">
    <cofactor evidence="6">
        <name>FMN</name>
        <dbReference type="ChEBI" id="CHEBI:58210"/>
    </cofactor>
    <text evidence="6">Binds 1 FMN per subunit.</text>
</comment>
<accession>A0A419SVQ6</accession>
<comment type="function">
    <text evidence="6">Quinone reductase that provides resistance to thiol-specific stress caused by electrophilic quinones.</text>
</comment>
<keyword evidence="9" id="KW-1185">Reference proteome</keyword>
<dbReference type="RefSeq" id="WP_120198133.1">
    <property type="nucleotide sequence ID" value="NZ_MCIA01000032.1"/>
</dbReference>
<dbReference type="GO" id="GO:0010181">
    <property type="term" value="F:FMN binding"/>
    <property type="evidence" value="ECO:0007669"/>
    <property type="project" value="UniProtKB-UniRule"/>
</dbReference>
<dbReference type="Gene3D" id="3.40.50.360">
    <property type="match status" value="1"/>
</dbReference>
<comment type="function">
    <text evidence="6">Also exhibits azoreductase activity. Catalyzes the reductive cleavage of the azo bond in aromatic azo compounds to the corresponding amines.</text>
</comment>